<name>A0AAV4ZT20_9HYPH</name>
<dbReference type="Proteomes" id="UP001055247">
    <property type="component" value="Unassembled WGS sequence"/>
</dbReference>
<dbReference type="AlphaFoldDB" id="A0AAV4ZT20"/>
<sequence length="352" mass="39030">MSEALSTTIPERSAVCIGLHVDLATRGGRRGWRLPLIVEALAFHDPNGEVPRLAVCRLARGTDGIEEDPVEYLDFNGTVLRTLNDPHGHRSRAASKLPEALRDLPYFLRNDVVLEPAPRHHAIDGEVPRPHPGTILAPLAGELSIPDLDTIDIGPLEAAVAEARQLAARCLLRGPQGWYVASDLPQWQVYEYGWRTRKVVLSHRAMASAGDIFAIDRLHDALGHARLLHGADFEVLGEVRYFDPARRPEALSDPCALVIRLAAFLATLLRPQLVAMDRRAVEQWHEVANARHTIAHEGRDGARRLLATCRDLFGEFLWSKSRRHESAWRSEQLRLGAELEALHALLPGPGAP</sequence>
<dbReference type="EMBL" id="BPQO01000020">
    <property type="protein sequence ID" value="GJD90705.1"/>
    <property type="molecule type" value="Genomic_DNA"/>
</dbReference>
<protein>
    <submittedName>
        <fullName evidence="1">Uncharacterized protein</fullName>
    </submittedName>
</protein>
<keyword evidence="2" id="KW-1185">Reference proteome</keyword>
<comment type="caution">
    <text evidence="1">The sequence shown here is derived from an EMBL/GenBank/DDBJ whole genome shotgun (WGS) entry which is preliminary data.</text>
</comment>
<evidence type="ECO:0000313" key="1">
    <source>
        <dbReference type="EMBL" id="GJD90705.1"/>
    </source>
</evidence>
<reference evidence="1" key="1">
    <citation type="journal article" date="2016" name="Front. Microbiol.">
        <title>Genome Sequence of the Piezophilic, Mesophilic Sulfate-Reducing Bacterium Desulfovibrio indicus J2T.</title>
        <authorList>
            <person name="Cao J."/>
            <person name="Maignien L."/>
            <person name="Shao Z."/>
            <person name="Alain K."/>
            <person name="Jebbar M."/>
        </authorList>
    </citation>
    <scope>NUCLEOTIDE SEQUENCE</scope>
    <source>
        <strain evidence="1">DSM 16372</strain>
    </source>
</reference>
<reference evidence="1" key="2">
    <citation type="submission" date="2021-08" db="EMBL/GenBank/DDBJ databases">
        <authorList>
            <person name="Tani A."/>
            <person name="Ola A."/>
            <person name="Ogura Y."/>
            <person name="Katsura K."/>
            <person name="Hayashi T."/>
        </authorList>
    </citation>
    <scope>NUCLEOTIDE SEQUENCE</scope>
    <source>
        <strain evidence="1">DSM 16372</strain>
    </source>
</reference>
<proteinExistence type="predicted"/>
<gene>
    <name evidence="1" type="ORF">BHAOGJBA_4247</name>
</gene>
<accession>A0AAV4ZT20</accession>
<evidence type="ECO:0000313" key="2">
    <source>
        <dbReference type="Proteomes" id="UP001055247"/>
    </source>
</evidence>
<organism evidence="1 2">
    <name type="scientific">Methylobacterium hispanicum</name>
    <dbReference type="NCBI Taxonomy" id="270350"/>
    <lineage>
        <taxon>Bacteria</taxon>
        <taxon>Pseudomonadati</taxon>
        <taxon>Pseudomonadota</taxon>
        <taxon>Alphaproteobacteria</taxon>
        <taxon>Hyphomicrobiales</taxon>
        <taxon>Methylobacteriaceae</taxon>
        <taxon>Methylobacterium</taxon>
    </lineage>
</organism>